<feature type="region of interest" description="Disordered" evidence="2">
    <location>
        <begin position="1"/>
        <end position="29"/>
    </location>
</feature>
<accession>A0A396HM92</accession>
<dbReference type="Gramene" id="rna37138">
    <property type="protein sequence ID" value="RHN52455.1"/>
    <property type="gene ID" value="gene37138"/>
</dbReference>
<dbReference type="AlphaFoldDB" id="A0A396HM92"/>
<dbReference type="OrthoDB" id="1434488at2759"/>
<evidence type="ECO:0008006" key="5">
    <source>
        <dbReference type="Google" id="ProtNLM"/>
    </source>
</evidence>
<comment type="caution">
    <text evidence="4">The sequence shown here is derived from an EMBL/GenBank/DDBJ whole genome shotgun (WGS) entry which is preliminary data.</text>
</comment>
<evidence type="ECO:0000256" key="3">
    <source>
        <dbReference type="SAM" id="Phobius"/>
    </source>
</evidence>
<reference evidence="4" key="1">
    <citation type="journal article" date="2018" name="Nat. Plants">
        <title>Whole-genome landscape of Medicago truncatula symbiotic genes.</title>
        <authorList>
            <person name="Pecrix Y."/>
            <person name="Gamas P."/>
            <person name="Carrere S."/>
        </authorList>
    </citation>
    <scope>NUCLEOTIDE SEQUENCE</scope>
    <source>
        <tissue evidence="4">Leaves</tissue>
    </source>
</reference>
<evidence type="ECO:0000313" key="4">
    <source>
        <dbReference type="EMBL" id="RHN52455.1"/>
    </source>
</evidence>
<organism evidence="4">
    <name type="scientific">Medicago truncatula</name>
    <name type="common">Barrel medic</name>
    <name type="synonym">Medicago tribuloides</name>
    <dbReference type="NCBI Taxonomy" id="3880"/>
    <lineage>
        <taxon>Eukaryota</taxon>
        <taxon>Viridiplantae</taxon>
        <taxon>Streptophyta</taxon>
        <taxon>Embryophyta</taxon>
        <taxon>Tracheophyta</taxon>
        <taxon>Spermatophyta</taxon>
        <taxon>Magnoliopsida</taxon>
        <taxon>eudicotyledons</taxon>
        <taxon>Gunneridae</taxon>
        <taxon>Pentapetalae</taxon>
        <taxon>rosids</taxon>
        <taxon>fabids</taxon>
        <taxon>Fabales</taxon>
        <taxon>Fabaceae</taxon>
        <taxon>Papilionoideae</taxon>
        <taxon>50 kb inversion clade</taxon>
        <taxon>NPAAA clade</taxon>
        <taxon>Hologalegina</taxon>
        <taxon>IRL clade</taxon>
        <taxon>Trifolieae</taxon>
        <taxon>Medicago</taxon>
    </lineage>
</organism>
<keyword evidence="3" id="KW-1133">Transmembrane helix</keyword>
<dbReference type="EMBL" id="PSQE01000006">
    <property type="protein sequence ID" value="RHN52455.1"/>
    <property type="molecule type" value="Genomic_DNA"/>
</dbReference>
<evidence type="ECO:0000256" key="2">
    <source>
        <dbReference type="SAM" id="MobiDB-lite"/>
    </source>
</evidence>
<keyword evidence="1" id="KW-0406">Ion transport</keyword>
<keyword evidence="1" id="KW-0407">Ion channel</keyword>
<dbReference type="PANTHER" id="PTHR45651:SF38">
    <property type="entry name" value="CYCLIC NUCLEOTIDE-GATED CATION CHANNEL PROTEIN"/>
    <property type="match status" value="1"/>
</dbReference>
<dbReference type="PANTHER" id="PTHR45651">
    <property type="entry name" value="CYCLIC NUCLEOTIDE-GATED ION CHANNEL 15-RELATED-RELATED"/>
    <property type="match status" value="1"/>
</dbReference>
<protein>
    <recommendedName>
        <fullName evidence="5">Ion transport domain-containing protein</fullName>
    </recommendedName>
</protein>
<feature type="transmembrane region" description="Helical" evidence="3">
    <location>
        <begin position="151"/>
        <end position="169"/>
    </location>
</feature>
<keyword evidence="3" id="KW-0472">Membrane</keyword>
<feature type="transmembrane region" description="Helical" evidence="3">
    <location>
        <begin position="112"/>
        <end position="131"/>
    </location>
</feature>
<dbReference type="Proteomes" id="UP000265566">
    <property type="component" value="Chromosome 6"/>
</dbReference>
<name>A0A396HM92_MEDTR</name>
<dbReference type="SUPFAM" id="SSF81324">
    <property type="entry name" value="Voltage-gated potassium channels"/>
    <property type="match status" value="1"/>
</dbReference>
<sequence>MNHFENDDIPILSETHPQRSDYSSFQRSTSRTQSTSIYIHMDSLDPYEKQSNHVTNKNEHLLGSSTIFDSKFRNSLYGDAKGFGRKLFSSCSSCIPKVMNPDCKVVHLWNKFLAIICFVAIFVDPLFLFSFYVNKDDKCLVTNWKTAIKLLIYKSLIDFLYLLNILIQFRVAYISPRSRGVGAGDLIDHPKMIALNYLKNDFLIDFFIALPLPQVHFFLSLHVVVKTQMFSKA</sequence>
<keyword evidence="3" id="KW-0812">Transmembrane</keyword>
<feature type="transmembrane region" description="Helical" evidence="3">
    <location>
        <begin position="202"/>
        <end position="225"/>
    </location>
</feature>
<proteinExistence type="predicted"/>
<dbReference type="GO" id="GO:0016020">
    <property type="term" value="C:membrane"/>
    <property type="evidence" value="ECO:0007669"/>
    <property type="project" value="UniProtKB-SubCell"/>
</dbReference>
<evidence type="ECO:0000256" key="1">
    <source>
        <dbReference type="ARBA" id="ARBA00023303"/>
    </source>
</evidence>
<dbReference type="GO" id="GO:0034220">
    <property type="term" value="P:monoatomic ion transmembrane transport"/>
    <property type="evidence" value="ECO:0007669"/>
    <property type="project" value="UniProtKB-KW"/>
</dbReference>
<keyword evidence="1" id="KW-0813">Transport</keyword>
<gene>
    <name evidence="4" type="ORF">MtrunA17_Chr6g0480751</name>
</gene>